<name>A0A073HYV5_9SPIT</name>
<gene>
    <name evidence="2" type="ORF">OXYTRIMIC_629</name>
</gene>
<feature type="region of interest" description="Disordered" evidence="1">
    <location>
        <begin position="62"/>
        <end position="91"/>
    </location>
</feature>
<dbReference type="AlphaFoldDB" id="A0A073HYV5"/>
<proteinExistence type="predicted"/>
<evidence type="ECO:0000313" key="2">
    <source>
        <dbReference type="EMBL" id="KEJ82406.1"/>
    </source>
</evidence>
<reference evidence="3" key="1">
    <citation type="journal article" date="2014" name="Cell">
        <title>The Architecture of a Scrambled Genome Reveals Massive Levels of Genomic Rearrangement during Development.</title>
        <authorList>
            <person name="Chen X."/>
            <person name="Bracht J.R."/>
            <person name="Goldman A.D."/>
            <person name="Dolzhenko E."/>
            <person name="Clay D.M."/>
            <person name="Swart E.C."/>
            <person name="Perlman D.H."/>
            <person name="Doak T.G."/>
            <person name="Stuart A."/>
            <person name="Amemiya C.T."/>
            <person name="Sebra R.P."/>
            <person name="Landweber L.F."/>
        </authorList>
    </citation>
    <scope>NUCLEOTIDE SEQUENCE [LARGE SCALE GENOMIC DNA]</scope>
    <source>
        <strain evidence="3">JRB310</strain>
    </source>
</reference>
<comment type="caution">
    <text evidence="2">The sequence shown here is derived from an EMBL/GenBank/DDBJ whole genome shotgun (WGS) entry which is preliminary data.</text>
</comment>
<evidence type="ECO:0000313" key="3">
    <source>
        <dbReference type="Proteomes" id="UP000053232"/>
    </source>
</evidence>
<organism evidence="2 3">
    <name type="scientific">Oxytricha trifallax</name>
    <dbReference type="NCBI Taxonomy" id="1172189"/>
    <lineage>
        <taxon>Eukaryota</taxon>
        <taxon>Sar</taxon>
        <taxon>Alveolata</taxon>
        <taxon>Ciliophora</taxon>
        <taxon>Intramacronucleata</taxon>
        <taxon>Spirotrichea</taxon>
        <taxon>Stichotrichia</taxon>
        <taxon>Sporadotrichida</taxon>
        <taxon>Oxytrichidae</taxon>
        <taxon>Oxytrichinae</taxon>
        <taxon>Oxytricha</taxon>
    </lineage>
</organism>
<protein>
    <submittedName>
        <fullName evidence="2">Uncharacterized protein</fullName>
    </submittedName>
</protein>
<dbReference type="EMBL" id="ARYC01022272">
    <property type="protein sequence ID" value="KEJ82406.1"/>
    <property type="molecule type" value="Genomic_DNA"/>
</dbReference>
<accession>A0A073HYV5</accession>
<keyword evidence="3" id="KW-1185">Reference proteome</keyword>
<evidence type="ECO:0000256" key="1">
    <source>
        <dbReference type="SAM" id="MobiDB-lite"/>
    </source>
</evidence>
<sequence length="91" mass="10761">MEQYLENNDVKGFFCLVKRLTKSRKQSESIKGFTRNGERINLGEESLEKILTFYNKLYQDDRKEQDQKIKPSDQVIKGEEETRGILRSEQS</sequence>
<dbReference type="Proteomes" id="UP000053232">
    <property type="component" value="Unassembled WGS sequence"/>
</dbReference>